<dbReference type="Gene3D" id="1.10.260.40">
    <property type="entry name" value="lambda repressor-like DNA-binding domains"/>
    <property type="match status" value="1"/>
</dbReference>
<evidence type="ECO:0000256" key="3">
    <source>
        <dbReference type="ARBA" id="ARBA00023163"/>
    </source>
</evidence>
<gene>
    <name evidence="5" type="ORF">RsS93_41880</name>
</gene>
<evidence type="ECO:0000256" key="2">
    <source>
        <dbReference type="ARBA" id="ARBA00023125"/>
    </source>
</evidence>
<evidence type="ECO:0000256" key="1">
    <source>
        <dbReference type="ARBA" id="ARBA00023015"/>
    </source>
</evidence>
<dbReference type="EMBL" id="BLAJ01000004">
    <property type="protein sequence ID" value="GES51574.1"/>
    <property type="molecule type" value="Genomic_DNA"/>
</dbReference>
<dbReference type="RefSeq" id="WP_152094136.1">
    <property type="nucleotide sequence ID" value="NZ_BLAJ01000004.1"/>
</dbReference>
<dbReference type="SMART" id="SM00354">
    <property type="entry name" value="HTH_LACI"/>
    <property type="match status" value="1"/>
</dbReference>
<reference evidence="5 6" key="1">
    <citation type="journal article" date="2020" name="Genome Biol. Evol.">
        <title>Rhizobium dioscoreae sp. nov., a plant growth-promoting bacterium isolated from yam (Dioscorea species).</title>
        <authorList>
            <person name="Ouyabe M."/>
            <person name="Tanaka N."/>
            <person name="Shiwa Y."/>
            <person name="Fujita N."/>
            <person name="Kikuno H."/>
            <person name="Babil P."/>
            <person name="Shiwachi H."/>
        </authorList>
    </citation>
    <scope>NUCLEOTIDE SEQUENCE [LARGE SCALE GENOMIC DNA]</scope>
    <source>
        <strain evidence="5 6">S-93</strain>
    </source>
</reference>
<dbReference type="SUPFAM" id="SSF53822">
    <property type="entry name" value="Periplasmic binding protein-like I"/>
    <property type="match status" value="1"/>
</dbReference>
<keyword evidence="1" id="KW-0805">Transcription regulation</keyword>
<evidence type="ECO:0000259" key="4">
    <source>
        <dbReference type="PROSITE" id="PS50932"/>
    </source>
</evidence>
<protein>
    <submittedName>
        <fullName evidence="5">LacI family transcriptional regulator</fullName>
    </submittedName>
</protein>
<organism evidence="5 6">
    <name type="scientific">Rhizobium dioscoreae</name>
    <dbReference type="NCBI Taxonomy" id="2653122"/>
    <lineage>
        <taxon>Bacteria</taxon>
        <taxon>Pseudomonadati</taxon>
        <taxon>Pseudomonadota</taxon>
        <taxon>Alphaproteobacteria</taxon>
        <taxon>Hyphomicrobiales</taxon>
        <taxon>Rhizobiaceae</taxon>
        <taxon>Rhizobium/Agrobacterium group</taxon>
        <taxon>Rhizobium</taxon>
    </lineage>
</organism>
<dbReference type="InterPro" id="IPR010982">
    <property type="entry name" value="Lambda_DNA-bd_dom_sf"/>
</dbReference>
<dbReference type="PANTHER" id="PTHR30146:SF109">
    <property type="entry name" value="HTH-TYPE TRANSCRIPTIONAL REGULATOR GALS"/>
    <property type="match status" value="1"/>
</dbReference>
<dbReference type="InterPro" id="IPR028082">
    <property type="entry name" value="Peripla_BP_I"/>
</dbReference>
<dbReference type="PROSITE" id="PS50932">
    <property type="entry name" value="HTH_LACI_2"/>
    <property type="match status" value="1"/>
</dbReference>
<sequence>MESQTRPTSIREIATKLGVSTATVSNALRGTGRVSSALAEQIRLEADRLGYVPDHAARALRTGKSNTVGLLVPNIGQPLFPAFAQAIERAAKRRGLAVLIGDSQGDPQQQEFEIRTMIARGVDALIVIPTRGTTIAPTDVPVPVAVIDSAATVGNIAASDHRQGGRLIARHLVDLGHDSILILAGPENSLVARERVEGMREVFRQAGVEPALRHSDATFEVGSALGRELDLRHFTACAAAYDALAVGFAITVKDRGFSIPEDISLTGFDDLMWAQIVSPPLTTVRQDLEAVANHALAFVAGEIDISGIFPTELVLRQSTARPSAFAKGGRHAE</sequence>
<dbReference type="Gene3D" id="3.40.50.2300">
    <property type="match status" value="2"/>
</dbReference>
<dbReference type="CDD" id="cd01392">
    <property type="entry name" value="HTH_LacI"/>
    <property type="match status" value="1"/>
</dbReference>
<dbReference type="InterPro" id="IPR046335">
    <property type="entry name" value="LacI/GalR-like_sensor"/>
</dbReference>
<evidence type="ECO:0000313" key="5">
    <source>
        <dbReference type="EMBL" id="GES51574.1"/>
    </source>
</evidence>
<dbReference type="Pfam" id="PF13377">
    <property type="entry name" value="Peripla_BP_3"/>
    <property type="match status" value="1"/>
</dbReference>
<dbReference type="PANTHER" id="PTHR30146">
    <property type="entry name" value="LACI-RELATED TRANSCRIPTIONAL REPRESSOR"/>
    <property type="match status" value="1"/>
</dbReference>
<dbReference type="Pfam" id="PF00356">
    <property type="entry name" value="LacI"/>
    <property type="match status" value="1"/>
</dbReference>
<accession>A0ABQ0Z8M2</accession>
<comment type="caution">
    <text evidence="5">The sequence shown here is derived from an EMBL/GenBank/DDBJ whole genome shotgun (WGS) entry which is preliminary data.</text>
</comment>
<name>A0ABQ0Z8M2_9HYPH</name>
<keyword evidence="6" id="KW-1185">Reference proteome</keyword>
<keyword evidence="3" id="KW-0804">Transcription</keyword>
<evidence type="ECO:0000313" key="6">
    <source>
        <dbReference type="Proteomes" id="UP000390335"/>
    </source>
</evidence>
<dbReference type="CDD" id="cd06267">
    <property type="entry name" value="PBP1_LacI_sugar_binding-like"/>
    <property type="match status" value="1"/>
</dbReference>
<dbReference type="Proteomes" id="UP000390335">
    <property type="component" value="Unassembled WGS sequence"/>
</dbReference>
<feature type="domain" description="HTH lacI-type" evidence="4">
    <location>
        <begin position="8"/>
        <end position="62"/>
    </location>
</feature>
<proteinExistence type="predicted"/>
<keyword evidence="2" id="KW-0238">DNA-binding</keyword>
<dbReference type="InterPro" id="IPR000843">
    <property type="entry name" value="HTH_LacI"/>
</dbReference>
<dbReference type="SUPFAM" id="SSF47413">
    <property type="entry name" value="lambda repressor-like DNA-binding domains"/>
    <property type="match status" value="1"/>
</dbReference>